<dbReference type="Proteomes" id="UP000292958">
    <property type="component" value="Unassembled WGS sequence"/>
</dbReference>
<proteinExistence type="predicted"/>
<dbReference type="InterPro" id="IPR041657">
    <property type="entry name" value="HTH_17"/>
</dbReference>
<comment type="caution">
    <text evidence="3">The sequence shown here is derived from an EMBL/GenBank/DDBJ whole genome shotgun (WGS) entry which is preliminary data.</text>
</comment>
<gene>
    <name evidence="3" type="ORF">BDD14_6433</name>
</gene>
<dbReference type="GO" id="GO:0003677">
    <property type="term" value="F:DNA binding"/>
    <property type="evidence" value="ECO:0007669"/>
    <property type="project" value="InterPro"/>
</dbReference>
<dbReference type="Pfam" id="PF12728">
    <property type="entry name" value="HTH_17"/>
    <property type="match status" value="1"/>
</dbReference>
<organism evidence="3 4">
    <name type="scientific">Edaphobacter modestus</name>
    <dbReference type="NCBI Taxonomy" id="388466"/>
    <lineage>
        <taxon>Bacteria</taxon>
        <taxon>Pseudomonadati</taxon>
        <taxon>Acidobacteriota</taxon>
        <taxon>Terriglobia</taxon>
        <taxon>Terriglobales</taxon>
        <taxon>Acidobacteriaceae</taxon>
        <taxon>Edaphobacter</taxon>
    </lineage>
</organism>
<protein>
    <submittedName>
        <fullName evidence="3">Excisionase family DNA binding protein</fullName>
    </submittedName>
</protein>
<dbReference type="InterPro" id="IPR010093">
    <property type="entry name" value="SinI_DNA-bd"/>
</dbReference>
<dbReference type="EMBL" id="SHKW01000007">
    <property type="protein sequence ID" value="RZU29803.1"/>
    <property type="molecule type" value="Genomic_DNA"/>
</dbReference>
<name>A0A4Q7Y1M0_9BACT</name>
<evidence type="ECO:0000259" key="2">
    <source>
        <dbReference type="Pfam" id="PF12728"/>
    </source>
</evidence>
<dbReference type="AlphaFoldDB" id="A0A4Q7Y1M0"/>
<feature type="region of interest" description="Disordered" evidence="1">
    <location>
        <begin position="132"/>
        <end position="151"/>
    </location>
</feature>
<evidence type="ECO:0000313" key="3">
    <source>
        <dbReference type="EMBL" id="RZU29803.1"/>
    </source>
</evidence>
<evidence type="ECO:0000256" key="1">
    <source>
        <dbReference type="SAM" id="MobiDB-lite"/>
    </source>
</evidence>
<evidence type="ECO:0000313" key="4">
    <source>
        <dbReference type="Proteomes" id="UP000292958"/>
    </source>
</evidence>
<keyword evidence="4" id="KW-1185">Reference proteome</keyword>
<accession>A0A4Q7Y1M0</accession>
<reference evidence="3 4" key="1">
    <citation type="submission" date="2019-02" db="EMBL/GenBank/DDBJ databases">
        <title>Genomic Encyclopedia of Archaeal and Bacterial Type Strains, Phase II (KMG-II): from individual species to whole genera.</title>
        <authorList>
            <person name="Goeker M."/>
        </authorList>
    </citation>
    <scope>NUCLEOTIDE SEQUENCE [LARGE SCALE GENOMIC DNA]</scope>
    <source>
        <strain evidence="3 4">DSM 18101</strain>
    </source>
</reference>
<dbReference type="NCBIfam" id="TIGR01764">
    <property type="entry name" value="excise"/>
    <property type="match status" value="1"/>
</dbReference>
<sequence>MIGETVVMPPSEEEQIRELGRMLKLGTPTLVGPQNERVDLPESVYNILKDVVRYMAAGRAVSLVPQKQQLTTQLAANLLGFSRPHLIKLLESGAIPYQKVGQHRRVMLKDVMAFQKQRDKARRTALDELAREAYQDGSYEGTEIPEGGSDE</sequence>
<feature type="domain" description="Helix-turn-helix" evidence="2">
    <location>
        <begin position="70"/>
        <end position="118"/>
    </location>
</feature>